<reference evidence="1 2" key="1">
    <citation type="submission" date="2020-08" db="EMBL/GenBank/DDBJ databases">
        <title>Croceimicrobium hydrocarbonivorans gen. nov., sp. nov., a novel marine bacterium isolated from a bacterial consortium that degrades polyethylene terephthalate.</title>
        <authorList>
            <person name="Liu R."/>
        </authorList>
    </citation>
    <scope>NUCLEOTIDE SEQUENCE [LARGE SCALE GENOMIC DNA]</scope>
    <source>
        <strain evidence="1 2">A20-9</strain>
    </source>
</reference>
<evidence type="ECO:0000313" key="2">
    <source>
        <dbReference type="Proteomes" id="UP000516305"/>
    </source>
</evidence>
<dbReference type="KEGG" id="chyd:H4K34_14750"/>
<sequence>MRYSSEITIDLPRETVVALFDKPENYSKWMKGLLSIENLEGEAGQEGSRSRLKFEMGKRKMEMVETVTERNLPDRYATTYETSGVYNEVLNVFIEQGPKKTLYRTEHYFRFDSWGMKVMAFLMPGAFKKQSMQYLKDFKAYAELEQKLREGEKADIDNDE</sequence>
<proteinExistence type="predicted"/>
<dbReference type="Pfam" id="PF10604">
    <property type="entry name" value="Polyketide_cyc2"/>
    <property type="match status" value="1"/>
</dbReference>
<dbReference type="AlphaFoldDB" id="A0A7H0VD26"/>
<gene>
    <name evidence="1" type="ORF">H4K34_14750</name>
</gene>
<dbReference type="CDD" id="cd07812">
    <property type="entry name" value="SRPBCC"/>
    <property type="match status" value="1"/>
</dbReference>
<dbReference type="SUPFAM" id="SSF55961">
    <property type="entry name" value="Bet v1-like"/>
    <property type="match status" value="1"/>
</dbReference>
<organism evidence="1 2">
    <name type="scientific">Croceimicrobium hydrocarbonivorans</name>
    <dbReference type="NCBI Taxonomy" id="2761580"/>
    <lineage>
        <taxon>Bacteria</taxon>
        <taxon>Pseudomonadati</taxon>
        <taxon>Bacteroidota</taxon>
        <taxon>Flavobacteriia</taxon>
        <taxon>Flavobacteriales</taxon>
        <taxon>Owenweeksiaceae</taxon>
        <taxon>Croceimicrobium</taxon>
    </lineage>
</organism>
<keyword evidence="2" id="KW-1185">Reference proteome</keyword>
<dbReference type="Gene3D" id="3.30.530.20">
    <property type="match status" value="1"/>
</dbReference>
<dbReference type="Proteomes" id="UP000516305">
    <property type="component" value="Chromosome"/>
</dbReference>
<dbReference type="RefSeq" id="WP_210758157.1">
    <property type="nucleotide sequence ID" value="NZ_CP060139.1"/>
</dbReference>
<name>A0A7H0VD26_9FLAO</name>
<dbReference type="InterPro" id="IPR019587">
    <property type="entry name" value="Polyketide_cyclase/dehydratase"/>
</dbReference>
<protein>
    <submittedName>
        <fullName evidence="1">SRPBCC family protein</fullName>
    </submittedName>
</protein>
<evidence type="ECO:0000313" key="1">
    <source>
        <dbReference type="EMBL" id="QNR23624.1"/>
    </source>
</evidence>
<dbReference type="InterPro" id="IPR023393">
    <property type="entry name" value="START-like_dom_sf"/>
</dbReference>
<dbReference type="EMBL" id="CP060139">
    <property type="protein sequence ID" value="QNR23624.1"/>
    <property type="molecule type" value="Genomic_DNA"/>
</dbReference>
<accession>A0A7H0VD26</accession>